<comment type="similarity">
    <text evidence="1">Belongs to the thioredoxin family. DsbA subfamily.</text>
</comment>
<dbReference type="InterPro" id="IPR013766">
    <property type="entry name" value="Thioredoxin_domain"/>
</dbReference>
<dbReference type="InterPro" id="IPR012336">
    <property type="entry name" value="Thioredoxin-like_fold"/>
</dbReference>
<dbReference type="InterPro" id="IPR036249">
    <property type="entry name" value="Thioredoxin-like_sf"/>
</dbReference>
<dbReference type="PROSITE" id="PS51352">
    <property type="entry name" value="THIOREDOXIN_2"/>
    <property type="match status" value="1"/>
</dbReference>
<accession>A0A4Y8QXN9</accession>
<keyword evidence="9" id="KW-1185">Reference proteome</keyword>
<proteinExistence type="inferred from homology"/>
<feature type="transmembrane region" description="Helical" evidence="6">
    <location>
        <begin position="7"/>
        <end position="27"/>
    </location>
</feature>
<evidence type="ECO:0000259" key="7">
    <source>
        <dbReference type="PROSITE" id="PS51352"/>
    </source>
</evidence>
<keyword evidence="3" id="KW-0560">Oxidoreductase</keyword>
<dbReference type="Gene3D" id="3.40.30.10">
    <property type="entry name" value="Glutaredoxin"/>
    <property type="match status" value="1"/>
</dbReference>
<name>A0A4Y8QXN9_9MICO</name>
<reference evidence="8 9" key="1">
    <citation type="submission" date="2019-03" db="EMBL/GenBank/DDBJ databases">
        <title>Cellulosimicrobium funkei JCM14302 Assembly.</title>
        <authorList>
            <person name="Dou T."/>
        </authorList>
    </citation>
    <scope>NUCLEOTIDE SEQUENCE [LARGE SCALE GENOMIC DNA]</scope>
    <source>
        <strain evidence="8 9">JCM 14302</strain>
    </source>
</reference>
<dbReference type="EMBL" id="SOZH01000012">
    <property type="protein sequence ID" value="TFF04417.1"/>
    <property type="molecule type" value="Genomic_DNA"/>
</dbReference>
<dbReference type="PANTHER" id="PTHR13887:SF14">
    <property type="entry name" value="DISULFIDE BOND FORMATION PROTEIN D"/>
    <property type="match status" value="1"/>
</dbReference>
<sequence length="218" mass="23862">MTTRRILQSVLLLGVAGLLAILVWFILSSGTDDADASAQSGDPQVVREDSHVINQAPDEKAVLVEFLDFECEVCRAYYPTVEQLREQYSDELTLVIRYFPIPSHANANNAAIAVEAAARQGELEAMYQQMYATQADWGEARDSKAHVFRGFAEEMGLDMAQYDADVADPKVAARVQRDFDEGRALGVGGTPTFFLDGEKVSVENPGDLTRAVEAALAQ</sequence>
<dbReference type="GeneID" id="95686457"/>
<feature type="domain" description="Thioredoxin" evidence="7">
    <location>
        <begin position="27"/>
        <end position="217"/>
    </location>
</feature>
<keyword evidence="6" id="KW-0812">Transmembrane</keyword>
<evidence type="ECO:0000313" key="8">
    <source>
        <dbReference type="EMBL" id="TFF04417.1"/>
    </source>
</evidence>
<dbReference type="GO" id="GO:0016491">
    <property type="term" value="F:oxidoreductase activity"/>
    <property type="evidence" value="ECO:0007669"/>
    <property type="project" value="UniProtKB-KW"/>
</dbReference>
<comment type="caution">
    <text evidence="8">The sequence shown here is derived from an EMBL/GenBank/DDBJ whole genome shotgun (WGS) entry which is preliminary data.</text>
</comment>
<keyword evidence="4" id="KW-1015">Disulfide bond</keyword>
<dbReference type="PANTHER" id="PTHR13887">
    <property type="entry name" value="GLUTATHIONE S-TRANSFERASE KAPPA"/>
    <property type="match status" value="1"/>
</dbReference>
<evidence type="ECO:0000256" key="6">
    <source>
        <dbReference type="SAM" id="Phobius"/>
    </source>
</evidence>
<evidence type="ECO:0000256" key="4">
    <source>
        <dbReference type="ARBA" id="ARBA00023157"/>
    </source>
</evidence>
<dbReference type="RefSeq" id="WP_061269132.1">
    <property type="nucleotide sequence ID" value="NZ_SOZH01000012.1"/>
</dbReference>
<dbReference type="Pfam" id="PF13462">
    <property type="entry name" value="Thioredoxin_4"/>
    <property type="match status" value="1"/>
</dbReference>
<keyword evidence="5" id="KW-0676">Redox-active center</keyword>
<dbReference type="AlphaFoldDB" id="A0A4Y8QXN9"/>
<evidence type="ECO:0000256" key="1">
    <source>
        <dbReference type="ARBA" id="ARBA00005791"/>
    </source>
</evidence>
<keyword evidence="2" id="KW-0732">Signal</keyword>
<evidence type="ECO:0000256" key="2">
    <source>
        <dbReference type="ARBA" id="ARBA00022729"/>
    </source>
</evidence>
<evidence type="ECO:0000256" key="3">
    <source>
        <dbReference type="ARBA" id="ARBA00023002"/>
    </source>
</evidence>
<dbReference type="SUPFAM" id="SSF52833">
    <property type="entry name" value="Thioredoxin-like"/>
    <property type="match status" value="1"/>
</dbReference>
<keyword evidence="6" id="KW-0472">Membrane</keyword>
<dbReference type="Proteomes" id="UP000298003">
    <property type="component" value="Unassembled WGS sequence"/>
</dbReference>
<gene>
    <name evidence="8" type="ORF">E1O70_18405</name>
</gene>
<evidence type="ECO:0000256" key="5">
    <source>
        <dbReference type="ARBA" id="ARBA00023284"/>
    </source>
</evidence>
<protein>
    <submittedName>
        <fullName evidence="8">Disulfide bond formation protein DsbA</fullName>
    </submittedName>
</protein>
<organism evidence="8 9">
    <name type="scientific">Cellulosimicrobium funkei</name>
    <dbReference type="NCBI Taxonomy" id="264251"/>
    <lineage>
        <taxon>Bacteria</taxon>
        <taxon>Bacillati</taxon>
        <taxon>Actinomycetota</taxon>
        <taxon>Actinomycetes</taxon>
        <taxon>Micrococcales</taxon>
        <taxon>Promicromonosporaceae</taxon>
        <taxon>Cellulosimicrobium</taxon>
    </lineage>
</organism>
<evidence type="ECO:0000313" key="9">
    <source>
        <dbReference type="Proteomes" id="UP000298003"/>
    </source>
</evidence>
<keyword evidence="6" id="KW-1133">Transmembrane helix</keyword>